<keyword evidence="1" id="KW-0472">Membrane</keyword>
<keyword evidence="1" id="KW-1133">Transmembrane helix</keyword>
<comment type="caution">
    <text evidence="2">The sequence shown here is derived from an EMBL/GenBank/DDBJ whole genome shotgun (WGS) entry which is preliminary data.</text>
</comment>
<gene>
    <name evidence="2" type="ORF">A3G49_00735</name>
</gene>
<dbReference type="EMBL" id="MHQY01000030">
    <property type="protein sequence ID" value="OHA13321.1"/>
    <property type="molecule type" value="Genomic_DNA"/>
</dbReference>
<accession>A0A1G2LR93</accession>
<feature type="transmembrane region" description="Helical" evidence="1">
    <location>
        <begin position="65"/>
        <end position="88"/>
    </location>
</feature>
<dbReference type="Proteomes" id="UP000177171">
    <property type="component" value="Unassembled WGS sequence"/>
</dbReference>
<protein>
    <submittedName>
        <fullName evidence="2">Uncharacterized protein</fullName>
    </submittedName>
</protein>
<evidence type="ECO:0000313" key="3">
    <source>
        <dbReference type="Proteomes" id="UP000177171"/>
    </source>
</evidence>
<evidence type="ECO:0000313" key="2">
    <source>
        <dbReference type="EMBL" id="OHA13321.1"/>
    </source>
</evidence>
<proteinExistence type="predicted"/>
<sequence>MTPDYSLHNIISLLIALALGIIFTAFNKPIATEIARGHIKTLRWIFGERSWLPRAEYFIEVYGRITFYIGALFAFAFGALTVMTIYHLY</sequence>
<keyword evidence="1" id="KW-0812">Transmembrane</keyword>
<dbReference type="AlphaFoldDB" id="A0A1G2LR93"/>
<reference evidence="2 3" key="1">
    <citation type="journal article" date="2016" name="Nat. Commun.">
        <title>Thousands of microbial genomes shed light on interconnected biogeochemical processes in an aquifer system.</title>
        <authorList>
            <person name="Anantharaman K."/>
            <person name="Brown C.T."/>
            <person name="Hug L.A."/>
            <person name="Sharon I."/>
            <person name="Castelle C.J."/>
            <person name="Probst A.J."/>
            <person name="Thomas B.C."/>
            <person name="Singh A."/>
            <person name="Wilkins M.J."/>
            <person name="Karaoz U."/>
            <person name="Brodie E.L."/>
            <person name="Williams K.H."/>
            <person name="Hubbard S.S."/>
            <person name="Banfield J.F."/>
        </authorList>
    </citation>
    <scope>NUCLEOTIDE SEQUENCE [LARGE SCALE GENOMIC DNA]</scope>
</reference>
<organism evidence="2 3">
    <name type="scientific">Candidatus Sungbacteria bacterium RIFCSPLOWO2_12_FULL_41_11</name>
    <dbReference type="NCBI Taxonomy" id="1802286"/>
    <lineage>
        <taxon>Bacteria</taxon>
        <taxon>Candidatus Sungiibacteriota</taxon>
    </lineage>
</organism>
<name>A0A1G2LR93_9BACT</name>
<evidence type="ECO:0000256" key="1">
    <source>
        <dbReference type="SAM" id="Phobius"/>
    </source>
</evidence>
<feature type="transmembrane region" description="Helical" evidence="1">
    <location>
        <begin position="6"/>
        <end position="26"/>
    </location>
</feature>